<dbReference type="Proteomes" id="UP000502894">
    <property type="component" value="Chromosome"/>
</dbReference>
<dbReference type="Gene3D" id="3.40.50.2300">
    <property type="match status" value="1"/>
</dbReference>
<evidence type="ECO:0000256" key="7">
    <source>
        <dbReference type="PROSITE-ProRule" id="PRU00169"/>
    </source>
</evidence>
<keyword evidence="5 12" id="KW-0418">Kinase</keyword>
<dbReference type="InterPro" id="IPR036097">
    <property type="entry name" value="HisK_dim/P_sf"/>
</dbReference>
<evidence type="ECO:0000256" key="3">
    <source>
        <dbReference type="ARBA" id="ARBA00022553"/>
    </source>
</evidence>
<evidence type="ECO:0000259" key="11">
    <source>
        <dbReference type="PROSITE" id="PS50113"/>
    </source>
</evidence>
<protein>
    <recommendedName>
        <fullName evidence="2">histidine kinase</fullName>
        <ecNumber evidence="2">2.7.13.3</ecNumber>
    </recommendedName>
</protein>
<feature type="domain" description="Histidine kinase" evidence="8">
    <location>
        <begin position="166"/>
        <end position="388"/>
    </location>
</feature>
<dbReference type="SMART" id="SM00387">
    <property type="entry name" value="HATPase_c"/>
    <property type="match status" value="1"/>
</dbReference>
<dbReference type="Gene3D" id="3.30.450.20">
    <property type="entry name" value="PAS domain"/>
    <property type="match status" value="1"/>
</dbReference>
<dbReference type="InterPro" id="IPR035965">
    <property type="entry name" value="PAS-like_dom_sf"/>
</dbReference>
<dbReference type="KEGG" id="lant:TUM19329_02100"/>
<evidence type="ECO:0000313" key="12">
    <source>
        <dbReference type="EMBL" id="BCA93849.1"/>
    </source>
</evidence>
<gene>
    <name evidence="12" type="ORF">TUM19329_02100</name>
</gene>
<dbReference type="Pfam" id="PF00072">
    <property type="entry name" value="Response_reg"/>
    <property type="match status" value="1"/>
</dbReference>
<evidence type="ECO:0000259" key="9">
    <source>
        <dbReference type="PROSITE" id="PS50110"/>
    </source>
</evidence>
<accession>A0A6F8T086</accession>
<proteinExistence type="predicted"/>
<dbReference type="PANTHER" id="PTHR43047">
    <property type="entry name" value="TWO-COMPONENT HISTIDINE PROTEIN KINASE"/>
    <property type="match status" value="1"/>
</dbReference>
<dbReference type="InterPro" id="IPR001610">
    <property type="entry name" value="PAC"/>
</dbReference>
<dbReference type="Pfam" id="PF02518">
    <property type="entry name" value="HATPase_c"/>
    <property type="match status" value="1"/>
</dbReference>
<dbReference type="AlphaFoldDB" id="A0A6F8T086"/>
<dbReference type="SMART" id="SM00388">
    <property type="entry name" value="HisKA"/>
    <property type="match status" value="1"/>
</dbReference>
<dbReference type="SUPFAM" id="SSF47384">
    <property type="entry name" value="Homodimeric domain of signal transducing histidine kinase"/>
    <property type="match status" value="1"/>
</dbReference>
<dbReference type="SUPFAM" id="SSF47226">
    <property type="entry name" value="Histidine-containing phosphotransfer domain, HPT domain"/>
    <property type="match status" value="1"/>
</dbReference>
<dbReference type="RefSeq" id="WP_173235718.1">
    <property type="nucleotide sequence ID" value="NZ_AP022839.1"/>
</dbReference>
<dbReference type="EMBL" id="AP022839">
    <property type="protein sequence ID" value="BCA93849.1"/>
    <property type="molecule type" value="Genomic_DNA"/>
</dbReference>
<dbReference type="InterPro" id="IPR003661">
    <property type="entry name" value="HisK_dim/P_dom"/>
</dbReference>
<dbReference type="GO" id="GO:0000155">
    <property type="term" value="F:phosphorelay sensor kinase activity"/>
    <property type="evidence" value="ECO:0007669"/>
    <property type="project" value="InterPro"/>
</dbReference>
<keyword evidence="4" id="KW-0808">Transferase</keyword>
<dbReference type="InterPro" id="IPR001789">
    <property type="entry name" value="Sig_transdc_resp-reg_receiver"/>
</dbReference>
<keyword evidence="3 7" id="KW-0597">Phosphoprotein</keyword>
<reference evidence="12" key="1">
    <citation type="journal article" date="2020" name="Microbiol. Resour. Announc.">
        <title>Complete Genome Sequence of Novel Psychrotolerant Legionella Strain TUM19329, Isolated from Antarctic Lake Sediment.</title>
        <authorList>
            <person name="Shimada S."/>
            <person name="Nakai R."/>
            <person name="Aoki K."/>
            <person name="Shimoeda N."/>
            <person name="Ohno G."/>
            <person name="Miyazaki Y."/>
            <person name="Kudoh S."/>
            <person name="Imura S."/>
            <person name="Watanabe K."/>
            <person name="Ishii Y."/>
            <person name="Tateda K."/>
        </authorList>
    </citation>
    <scope>NUCLEOTIDE SEQUENCE [LARGE SCALE GENOMIC DNA]</scope>
    <source>
        <strain evidence="12">TUM19329</strain>
    </source>
</reference>
<dbReference type="Pfam" id="PF00512">
    <property type="entry name" value="HisKA"/>
    <property type="match status" value="1"/>
</dbReference>
<dbReference type="PRINTS" id="PR00344">
    <property type="entry name" value="BCTRLSENSOR"/>
</dbReference>
<dbReference type="EC" id="2.7.13.3" evidence="2"/>
<dbReference type="PROSITE" id="PS50112">
    <property type="entry name" value="PAS"/>
    <property type="match status" value="1"/>
</dbReference>
<evidence type="ECO:0000256" key="6">
    <source>
        <dbReference type="ARBA" id="ARBA00023012"/>
    </source>
</evidence>
<sequence length="695" mass="78219">MAKNYNKITLTLDEVGSFLAKLTENSEHVYWMSSPDFKKIQYISPSYERIWGRSREELYNNPEIWITFLHPDDAIDHHPIHEMANKIVQFGDKARYSEQYRIIRPNGEIRWIMDNGFPIYNDKGVCFGVTGIAIDVTEQKKQEEELRIAKVIAEKANHAKDEFIQNMSHDIRTPLIGIIGVAALLEQEAQKRQEKDYAQMIQMSGEQLLGLFNSILDIVSTSSSKEQVIDAQSFDLHELVKGICELELPTVKVKKLELHLTVDSSAPQWIITDSVKLHRIILNLLSNAIKFTKEGAVKINIAANPLDTGHIELEMMISDSGIGIPIEDQDMIFDRFYRVTPSSKGLYKGHGVGLHIVQKYVELLNGTIAFESNLKQGTQFIVKIPVLIDSDRAKLKPDSGLVPLASKLKLEEHWINHLTPDLTQGENSRPPLLLLVEDNAIGLKMVESVAKEAKCRYMSAYSGEEALDLIQSHQFDLILSDLGLPGISGSELTLAIRAYEQKENKKMVPIVGLTAHAIDAVTKECLSVGMTNVVIKPIKLNTLQNLIAELISTKNHLAPHLSPYLGPNLPASEDELFKLEPYPLLDEKNGMINLGDFATLKELLQLMITDALPQALKAMDQAYAHKNWTQVEQLAKKMKTEALYCGAIRLKFACQYLELCFKEESSPLVEALYKQFSTVVTQTILVLLEWLANNP</sequence>
<evidence type="ECO:0000259" key="10">
    <source>
        <dbReference type="PROSITE" id="PS50112"/>
    </source>
</evidence>
<comment type="catalytic activity">
    <reaction evidence="1">
        <text>ATP + protein L-histidine = ADP + protein N-phospho-L-histidine.</text>
        <dbReference type="EC" id="2.7.13.3"/>
    </reaction>
</comment>
<dbReference type="Pfam" id="PF08447">
    <property type="entry name" value="PAS_3"/>
    <property type="match status" value="1"/>
</dbReference>
<dbReference type="InterPro" id="IPR013655">
    <property type="entry name" value="PAS_fold_3"/>
</dbReference>
<dbReference type="Gene3D" id="3.30.565.10">
    <property type="entry name" value="Histidine kinase-like ATPase, C-terminal domain"/>
    <property type="match status" value="1"/>
</dbReference>
<dbReference type="SUPFAM" id="SSF55785">
    <property type="entry name" value="PYP-like sensor domain (PAS domain)"/>
    <property type="match status" value="1"/>
</dbReference>
<dbReference type="InterPro" id="IPR036890">
    <property type="entry name" value="HATPase_C_sf"/>
</dbReference>
<name>A0A6F8T086_9GAMM</name>
<dbReference type="SUPFAM" id="SSF55874">
    <property type="entry name" value="ATPase domain of HSP90 chaperone/DNA topoisomerase II/histidine kinase"/>
    <property type="match status" value="1"/>
</dbReference>
<evidence type="ECO:0000313" key="13">
    <source>
        <dbReference type="Proteomes" id="UP000502894"/>
    </source>
</evidence>
<feature type="domain" description="PAS" evidence="10">
    <location>
        <begin position="15"/>
        <end position="73"/>
    </location>
</feature>
<dbReference type="Gene3D" id="1.10.287.130">
    <property type="match status" value="1"/>
</dbReference>
<feature type="domain" description="Response regulatory" evidence="9">
    <location>
        <begin position="432"/>
        <end position="551"/>
    </location>
</feature>
<dbReference type="Gene3D" id="1.20.120.160">
    <property type="entry name" value="HPT domain"/>
    <property type="match status" value="1"/>
</dbReference>
<keyword evidence="13" id="KW-1185">Reference proteome</keyword>
<dbReference type="InterPro" id="IPR005467">
    <property type="entry name" value="His_kinase_dom"/>
</dbReference>
<dbReference type="InterPro" id="IPR000700">
    <property type="entry name" value="PAS-assoc_C"/>
</dbReference>
<evidence type="ECO:0000256" key="1">
    <source>
        <dbReference type="ARBA" id="ARBA00000085"/>
    </source>
</evidence>
<dbReference type="InterPro" id="IPR000014">
    <property type="entry name" value="PAS"/>
</dbReference>
<evidence type="ECO:0000256" key="4">
    <source>
        <dbReference type="ARBA" id="ARBA00022679"/>
    </source>
</evidence>
<dbReference type="CDD" id="cd00130">
    <property type="entry name" value="PAS"/>
    <property type="match status" value="1"/>
</dbReference>
<dbReference type="SUPFAM" id="SSF52172">
    <property type="entry name" value="CheY-like"/>
    <property type="match status" value="1"/>
</dbReference>
<dbReference type="InterPro" id="IPR036641">
    <property type="entry name" value="HPT_dom_sf"/>
</dbReference>
<evidence type="ECO:0000259" key="8">
    <source>
        <dbReference type="PROSITE" id="PS50109"/>
    </source>
</evidence>
<dbReference type="CDD" id="cd00082">
    <property type="entry name" value="HisKA"/>
    <property type="match status" value="1"/>
</dbReference>
<feature type="domain" description="PAC" evidence="11">
    <location>
        <begin position="96"/>
        <end position="148"/>
    </location>
</feature>
<keyword evidence="6" id="KW-0902">Two-component regulatory system</keyword>
<organism evidence="12 13">
    <name type="scientific">Legionella antarctica</name>
    <dbReference type="NCBI Taxonomy" id="2708020"/>
    <lineage>
        <taxon>Bacteria</taxon>
        <taxon>Pseudomonadati</taxon>
        <taxon>Pseudomonadota</taxon>
        <taxon>Gammaproteobacteria</taxon>
        <taxon>Legionellales</taxon>
        <taxon>Legionellaceae</taxon>
        <taxon>Legionella</taxon>
    </lineage>
</organism>
<evidence type="ECO:0000256" key="5">
    <source>
        <dbReference type="ARBA" id="ARBA00022777"/>
    </source>
</evidence>
<dbReference type="FunFam" id="3.30.565.10:FF:000010">
    <property type="entry name" value="Sensor histidine kinase RcsC"/>
    <property type="match status" value="1"/>
</dbReference>
<dbReference type="NCBIfam" id="TIGR00229">
    <property type="entry name" value="sensory_box"/>
    <property type="match status" value="1"/>
</dbReference>
<dbReference type="SMART" id="SM00448">
    <property type="entry name" value="REC"/>
    <property type="match status" value="1"/>
</dbReference>
<dbReference type="SMART" id="SM00086">
    <property type="entry name" value="PAC"/>
    <property type="match status" value="1"/>
</dbReference>
<evidence type="ECO:0000256" key="2">
    <source>
        <dbReference type="ARBA" id="ARBA00012438"/>
    </source>
</evidence>
<dbReference type="PROSITE" id="PS50113">
    <property type="entry name" value="PAC"/>
    <property type="match status" value="1"/>
</dbReference>
<feature type="modified residue" description="4-aspartylphosphate" evidence="7">
    <location>
        <position position="481"/>
    </location>
</feature>
<dbReference type="CDD" id="cd17546">
    <property type="entry name" value="REC_hyHK_CKI1_RcsC-like"/>
    <property type="match status" value="1"/>
</dbReference>
<dbReference type="InterPro" id="IPR011006">
    <property type="entry name" value="CheY-like_superfamily"/>
</dbReference>
<dbReference type="InterPro" id="IPR004358">
    <property type="entry name" value="Sig_transdc_His_kin-like_C"/>
</dbReference>
<dbReference type="PROSITE" id="PS50110">
    <property type="entry name" value="RESPONSE_REGULATORY"/>
    <property type="match status" value="1"/>
</dbReference>
<dbReference type="InterPro" id="IPR003594">
    <property type="entry name" value="HATPase_dom"/>
</dbReference>
<dbReference type="PROSITE" id="PS50109">
    <property type="entry name" value="HIS_KIN"/>
    <property type="match status" value="1"/>
</dbReference>